<name>A0A6A6YKH9_9PEZI</name>
<dbReference type="SMART" id="SM00355">
    <property type="entry name" value="ZnF_C2H2"/>
    <property type="match status" value="2"/>
</dbReference>
<reference evidence="4" key="2">
    <citation type="submission" date="2020-04" db="EMBL/GenBank/DDBJ databases">
        <authorList>
            <consortium name="NCBI Genome Project"/>
        </authorList>
    </citation>
    <scope>NUCLEOTIDE SEQUENCE</scope>
    <source>
        <strain evidence="4">CBS 304.34</strain>
    </source>
</reference>
<accession>A0A6A6YKH9</accession>
<feature type="non-terminal residue" evidence="2">
    <location>
        <position position="149"/>
    </location>
</feature>
<dbReference type="GeneID" id="54455636"/>
<evidence type="ECO:0000313" key="3">
    <source>
        <dbReference type="Proteomes" id="UP000504636"/>
    </source>
</evidence>
<organism evidence="2">
    <name type="scientific">Mytilinidion resinicola</name>
    <dbReference type="NCBI Taxonomy" id="574789"/>
    <lineage>
        <taxon>Eukaryota</taxon>
        <taxon>Fungi</taxon>
        <taxon>Dikarya</taxon>
        <taxon>Ascomycota</taxon>
        <taxon>Pezizomycotina</taxon>
        <taxon>Dothideomycetes</taxon>
        <taxon>Pleosporomycetidae</taxon>
        <taxon>Mytilinidiales</taxon>
        <taxon>Mytilinidiaceae</taxon>
        <taxon>Mytilinidion</taxon>
    </lineage>
</organism>
<proteinExistence type="predicted"/>
<evidence type="ECO:0000259" key="1">
    <source>
        <dbReference type="PROSITE" id="PS00028"/>
    </source>
</evidence>
<dbReference type="InterPro" id="IPR013087">
    <property type="entry name" value="Znf_C2H2_type"/>
</dbReference>
<feature type="non-terminal residue" evidence="2">
    <location>
        <position position="1"/>
    </location>
</feature>
<protein>
    <recommendedName>
        <fullName evidence="1">C2H2-type domain-containing protein</fullName>
    </recommendedName>
</protein>
<dbReference type="RefSeq" id="XP_033576264.1">
    <property type="nucleotide sequence ID" value="XM_033714743.1"/>
</dbReference>
<dbReference type="AlphaFoldDB" id="A0A6A6YKH9"/>
<dbReference type="Proteomes" id="UP000504636">
    <property type="component" value="Unplaced"/>
</dbReference>
<gene>
    <name evidence="2 4" type="ORF">BDZ99DRAFT_365715</name>
</gene>
<dbReference type="PROSITE" id="PS00028">
    <property type="entry name" value="ZINC_FINGER_C2H2_1"/>
    <property type="match status" value="1"/>
</dbReference>
<reference evidence="4" key="3">
    <citation type="submission" date="2025-04" db="UniProtKB">
        <authorList>
            <consortium name="RefSeq"/>
        </authorList>
    </citation>
    <scope>IDENTIFICATION</scope>
    <source>
        <strain evidence="4">CBS 304.34</strain>
    </source>
</reference>
<dbReference type="EMBL" id="MU003701">
    <property type="protein sequence ID" value="KAF2809300.1"/>
    <property type="molecule type" value="Genomic_DNA"/>
</dbReference>
<sequence>AISNDRLPQHVRQAIEKYVVACSKKRARGDGRRKVNNGQYACTADCGYLTKRAFDWKRHEETHQPQEFWLCEICRTALHPKMVLVSRRDKLLPHIKNEHPDEDADDVVEQSKQDYVADFKRRCGFCGARFESWDSRNNHILAHFDGKLE</sequence>
<dbReference type="Gene3D" id="3.30.160.60">
    <property type="entry name" value="Classic Zinc Finger"/>
    <property type="match status" value="1"/>
</dbReference>
<evidence type="ECO:0000313" key="2">
    <source>
        <dbReference type="EMBL" id="KAF2809300.1"/>
    </source>
</evidence>
<feature type="domain" description="C2H2-type" evidence="1">
    <location>
        <begin position="123"/>
        <end position="143"/>
    </location>
</feature>
<evidence type="ECO:0000313" key="4">
    <source>
        <dbReference type="RefSeq" id="XP_033576264.1"/>
    </source>
</evidence>
<dbReference type="OrthoDB" id="10056939at2759"/>
<reference evidence="2 4" key="1">
    <citation type="journal article" date="2020" name="Stud. Mycol.">
        <title>101 Dothideomycetes genomes: a test case for predicting lifestyles and emergence of pathogens.</title>
        <authorList>
            <person name="Haridas S."/>
            <person name="Albert R."/>
            <person name="Binder M."/>
            <person name="Bloem J."/>
            <person name="Labutti K."/>
            <person name="Salamov A."/>
            <person name="Andreopoulos B."/>
            <person name="Baker S."/>
            <person name="Barry K."/>
            <person name="Bills G."/>
            <person name="Bluhm B."/>
            <person name="Cannon C."/>
            <person name="Castanera R."/>
            <person name="Culley D."/>
            <person name="Daum C."/>
            <person name="Ezra D."/>
            <person name="Gonzalez J."/>
            <person name="Henrissat B."/>
            <person name="Kuo A."/>
            <person name="Liang C."/>
            <person name="Lipzen A."/>
            <person name="Lutzoni F."/>
            <person name="Magnuson J."/>
            <person name="Mondo S."/>
            <person name="Nolan M."/>
            <person name="Ohm R."/>
            <person name="Pangilinan J."/>
            <person name="Park H.-J."/>
            <person name="Ramirez L."/>
            <person name="Alfaro M."/>
            <person name="Sun H."/>
            <person name="Tritt A."/>
            <person name="Yoshinaga Y."/>
            <person name="Zwiers L.-H."/>
            <person name="Turgeon B."/>
            <person name="Goodwin S."/>
            <person name="Spatafora J."/>
            <person name="Crous P."/>
            <person name="Grigoriev I."/>
        </authorList>
    </citation>
    <scope>NUCLEOTIDE SEQUENCE</scope>
    <source>
        <strain evidence="2 4">CBS 304.34</strain>
    </source>
</reference>
<keyword evidence="3" id="KW-1185">Reference proteome</keyword>